<keyword evidence="1" id="KW-0732">Signal</keyword>
<proteinExistence type="predicted"/>
<evidence type="ECO:0000313" key="2">
    <source>
        <dbReference type="EMBL" id="MFD1928592.1"/>
    </source>
</evidence>
<evidence type="ECO:0000256" key="1">
    <source>
        <dbReference type="SAM" id="SignalP"/>
    </source>
</evidence>
<feature type="chain" id="PRO_5046243917" evidence="1">
    <location>
        <begin position="26"/>
        <end position="202"/>
    </location>
</feature>
<evidence type="ECO:0000313" key="3">
    <source>
        <dbReference type="Proteomes" id="UP001597218"/>
    </source>
</evidence>
<feature type="signal peptide" evidence="1">
    <location>
        <begin position="1"/>
        <end position="25"/>
    </location>
</feature>
<keyword evidence="3" id="KW-1185">Reference proteome</keyword>
<dbReference type="EMBL" id="JBHUGI010000032">
    <property type="protein sequence ID" value="MFD1928592.1"/>
    <property type="molecule type" value="Genomic_DNA"/>
</dbReference>
<organism evidence="2 3">
    <name type="scientific">Sporosarcina siberiensis</name>
    <dbReference type="NCBI Taxonomy" id="1365606"/>
    <lineage>
        <taxon>Bacteria</taxon>
        <taxon>Bacillati</taxon>
        <taxon>Bacillota</taxon>
        <taxon>Bacilli</taxon>
        <taxon>Bacillales</taxon>
        <taxon>Caryophanaceae</taxon>
        <taxon>Sporosarcina</taxon>
    </lineage>
</organism>
<accession>A0ABW4SGF7</accession>
<reference evidence="3" key="1">
    <citation type="journal article" date="2019" name="Int. J. Syst. Evol. Microbiol.">
        <title>The Global Catalogue of Microorganisms (GCM) 10K type strain sequencing project: providing services to taxonomists for standard genome sequencing and annotation.</title>
        <authorList>
            <consortium name="The Broad Institute Genomics Platform"/>
            <consortium name="The Broad Institute Genome Sequencing Center for Infectious Disease"/>
            <person name="Wu L."/>
            <person name="Ma J."/>
        </authorList>
    </citation>
    <scope>NUCLEOTIDE SEQUENCE [LARGE SCALE GENOMIC DNA]</scope>
    <source>
        <strain evidence="3">CGMCC 4.7177</strain>
    </source>
</reference>
<dbReference type="RefSeq" id="WP_381538057.1">
    <property type="nucleotide sequence ID" value="NZ_JBHUGI010000032.1"/>
</dbReference>
<name>A0ABW4SGF7_9BACL</name>
<gene>
    <name evidence="2" type="ORF">ACFSFY_11180</name>
</gene>
<sequence>MNKLFLLLFLSILMIAGCSSSKSQVDTNETTPISEKETEKPTVTEEADAEIVSEEIEVRIPGRHVGDADPESVVREYKSVGIEEVNYNEKEDSYSLIMTSNMQGIFLMAISNNVKTLTSEAVEDGYYPTFKQMNFNDDFTMLEVIADEQIFNEETDGLVIAEIADKMTYYQVFNKVPDNKVQLDVTLKDESSGKVFDKLTFN</sequence>
<protein>
    <submittedName>
        <fullName evidence="2">Uncharacterized protein</fullName>
    </submittedName>
</protein>
<dbReference type="PROSITE" id="PS51257">
    <property type="entry name" value="PROKAR_LIPOPROTEIN"/>
    <property type="match status" value="1"/>
</dbReference>
<dbReference type="Proteomes" id="UP001597218">
    <property type="component" value="Unassembled WGS sequence"/>
</dbReference>
<comment type="caution">
    <text evidence="2">The sequence shown here is derived from an EMBL/GenBank/DDBJ whole genome shotgun (WGS) entry which is preliminary data.</text>
</comment>